<name>A0A1I2KA57_9CLOT</name>
<dbReference type="Proteomes" id="UP000246114">
    <property type="component" value="Unassembled WGS sequence"/>
</dbReference>
<reference evidence="1 4" key="2">
    <citation type="submission" date="2018-03" db="EMBL/GenBank/DDBJ databases">
        <title>The uncultured portion of the human microbiome is neutrally assembled.</title>
        <authorList>
            <person name="Jeraldo P."/>
            <person name="Boardman L."/>
            <person name="White B.A."/>
            <person name="Nelson H."/>
            <person name="Goldenfeld N."/>
            <person name="Chia N."/>
        </authorList>
    </citation>
    <scope>NUCLEOTIDE SEQUENCE [LARGE SCALE GENOMIC DNA]</scope>
    <source>
        <strain evidence="1">CIM:MAG 903</strain>
    </source>
</reference>
<evidence type="ECO:0000313" key="4">
    <source>
        <dbReference type="Proteomes" id="UP000246114"/>
    </source>
</evidence>
<dbReference type="OrthoDB" id="552713at2"/>
<dbReference type="EMBL" id="QAMZ01000039">
    <property type="protein sequence ID" value="PWL53277.1"/>
    <property type="molecule type" value="Genomic_DNA"/>
</dbReference>
<evidence type="ECO:0000313" key="3">
    <source>
        <dbReference type="Proteomes" id="UP000182135"/>
    </source>
</evidence>
<protein>
    <recommendedName>
        <fullName evidence="5">AP2 domain-containing protein</fullName>
    </recommendedName>
</protein>
<reference evidence="2 3" key="1">
    <citation type="submission" date="2016-10" db="EMBL/GenBank/DDBJ databases">
        <authorList>
            <person name="de Groot N.N."/>
        </authorList>
    </citation>
    <scope>NUCLEOTIDE SEQUENCE [LARGE SCALE GENOMIC DNA]</scope>
    <source>
        <strain evidence="2 3">NLAE-zl-G419</strain>
    </source>
</reference>
<organism evidence="2 3">
    <name type="scientific">Clostridium cadaveris</name>
    <dbReference type="NCBI Taxonomy" id="1529"/>
    <lineage>
        <taxon>Bacteria</taxon>
        <taxon>Bacillati</taxon>
        <taxon>Bacillota</taxon>
        <taxon>Clostridia</taxon>
        <taxon>Eubacteriales</taxon>
        <taxon>Clostridiaceae</taxon>
        <taxon>Clostridium</taxon>
    </lineage>
</organism>
<proteinExistence type="predicted"/>
<accession>A0A1I2KA57</accession>
<sequence length="81" mass="9255">MSKINDLCGNVYGDLKVIKREGSNKYGKALWRCKCKCGKEIIAIGTDLKRMHTTSCGCGRIKHNLRDSRLYSIWSCIKKQM</sequence>
<dbReference type="STRING" id="1529.SAMN04487885_10514"/>
<dbReference type="GeneID" id="90544070"/>
<dbReference type="RefSeq" id="WP_027639547.1">
    <property type="nucleotide sequence ID" value="NZ_CABMJC010000003.1"/>
</dbReference>
<keyword evidence="3" id="KW-1185">Reference proteome</keyword>
<evidence type="ECO:0000313" key="1">
    <source>
        <dbReference type="EMBL" id="PWL53277.1"/>
    </source>
</evidence>
<evidence type="ECO:0008006" key="5">
    <source>
        <dbReference type="Google" id="ProtNLM"/>
    </source>
</evidence>
<evidence type="ECO:0000313" key="2">
    <source>
        <dbReference type="EMBL" id="SFF63844.1"/>
    </source>
</evidence>
<dbReference type="EMBL" id="FOOE01000005">
    <property type="protein sequence ID" value="SFF63844.1"/>
    <property type="molecule type" value="Genomic_DNA"/>
</dbReference>
<dbReference type="Proteomes" id="UP000182135">
    <property type="component" value="Unassembled WGS sequence"/>
</dbReference>
<dbReference type="AlphaFoldDB" id="A0A1I2KA57"/>
<gene>
    <name evidence="1" type="ORF">DBY38_08120</name>
    <name evidence="2" type="ORF">SAMN04487885_10514</name>
</gene>